<organism evidence="1 2">
    <name type="scientific">Gossypium australe</name>
    <dbReference type="NCBI Taxonomy" id="47621"/>
    <lineage>
        <taxon>Eukaryota</taxon>
        <taxon>Viridiplantae</taxon>
        <taxon>Streptophyta</taxon>
        <taxon>Embryophyta</taxon>
        <taxon>Tracheophyta</taxon>
        <taxon>Spermatophyta</taxon>
        <taxon>Magnoliopsida</taxon>
        <taxon>eudicotyledons</taxon>
        <taxon>Gunneridae</taxon>
        <taxon>Pentapetalae</taxon>
        <taxon>rosids</taxon>
        <taxon>malvids</taxon>
        <taxon>Malvales</taxon>
        <taxon>Malvaceae</taxon>
        <taxon>Malvoideae</taxon>
        <taxon>Gossypium</taxon>
    </lineage>
</organism>
<dbReference type="Proteomes" id="UP000325315">
    <property type="component" value="Unassembled WGS sequence"/>
</dbReference>
<dbReference type="Gene3D" id="3.60.10.10">
    <property type="entry name" value="Endonuclease/exonuclease/phosphatase"/>
    <property type="match status" value="1"/>
</dbReference>
<dbReference type="PANTHER" id="PTHR33710:SF62">
    <property type="entry name" value="DUF4283 DOMAIN PROTEIN"/>
    <property type="match status" value="1"/>
</dbReference>
<dbReference type="SUPFAM" id="SSF56219">
    <property type="entry name" value="DNase I-like"/>
    <property type="match status" value="1"/>
</dbReference>
<proteinExistence type="predicted"/>
<dbReference type="OrthoDB" id="6781282at2759"/>
<dbReference type="InterPro" id="IPR036691">
    <property type="entry name" value="Endo/exonu/phosph_ase_sf"/>
</dbReference>
<dbReference type="EMBL" id="SMMG02000004">
    <property type="protein sequence ID" value="KAA3477206.1"/>
    <property type="molecule type" value="Genomic_DNA"/>
</dbReference>
<comment type="caution">
    <text evidence="1">The sequence shown here is derived from an EMBL/GenBank/DDBJ whole genome shotgun (WGS) entry which is preliminary data.</text>
</comment>
<name>A0A5B6W6X5_9ROSI</name>
<evidence type="ECO:0000313" key="2">
    <source>
        <dbReference type="Proteomes" id="UP000325315"/>
    </source>
</evidence>
<keyword evidence="2" id="KW-1185">Reference proteome</keyword>
<evidence type="ECO:0000313" key="1">
    <source>
        <dbReference type="EMBL" id="KAA3477206.1"/>
    </source>
</evidence>
<accession>A0A5B6W6X5</accession>
<keyword evidence="1" id="KW-0548">Nucleotidyltransferase</keyword>
<protein>
    <submittedName>
        <fullName evidence="1">Reverse transcriptase</fullName>
    </submittedName>
</protein>
<sequence length="514" mass="58882">MVFFMETKIDGKHMEKIRRRCGFVNGIIVGVEGSRGGICLVWRKEITVSLKTFSKNHIDVLIEENNVNGEWRFTRFYGSPYVSNQSASWNLLRTLGQEQRYPWLVSGDFNEIMYSFENSGCQPREEKRMAAFREVLDECQLMDMGFKGASFTWERRNIPETNIKERLDGGITNEKWMHLFPKGNIHHLIRSISDHCPLLISTNNGTIYKQSPRFKFEAWESSNGSISEKLERLQASLTRWASSINKDRDGLKGKLTKELGNLMESERDDDIMAKLIDTRIKLNMEIDKDEILFHKHASARRRINTINRLESVEGQEISDELEINEAALNYFQNLFSSNGVGNLSHLLTGIGTNISSEINTALLATYTAKEVYLALKGMGPTKAPGCDSFPVLFFQRFCHTVGKYVEAFCLRILNEGKDFEPLNSTNIVLIPKIPNPTSLINFRPISLCIVLYKIMEKTIANRLQDCIGRYIDSAQSAFVPGRLISDNVLIAYETPKTYWEKRIYGNKARYEQSL</sequence>
<gene>
    <name evidence="1" type="ORF">EPI10_011112</name>
</gene>
<dbReference type="AlphaFoldDB" id="A0A5B6W6X5"/>
<reference evidence="1" key="1">
    <citation type="submission" date="2019-08" db="EMBL/GenBank/DDBJ databases">
        <authorList>
            <person name="Liu F."/>
        </authorList>
    </citation>
    <scope>NUCLEOTIDE SEQUENCE [LARGE SCALE GENOMIC DNA]</scope>
    <source>
        <strain evidence="1">PA1801</strain>
        <tissue evidence="1">Leaf</tissue>
    </source>
</reference>
<dbReference type="PANTHER" id="PTHR33710">
    <property type="entry name" value="BNAC02G09200D PROTEIN"/>
    <property type="match status" value="1"/>
</dbReference>
<keyword evidence="1" id="KW-0808">Transferase</keyword>
<dbReference type="GO" id="GO:0003964">
    <property type="term" value="F:RNA-directed DNA polymerase activity"/>
    <property type="evidence" value="ECO:0007669"/>
    <property type="project" value="UniProtKB-KW"/>
</dbReference>
<keyword evidence="1" id="KW-0695">RNA-directed DNA polymerase</keyword>